<proteinExistence type="predicted"/>
<dbReference type="PANTHER" id="PTHR36437">
    <property type="entry name" value="GLYOXALASE/BLEOMYCIN RESISTANCE PROTEIN/DIOXYGENASE"/>
    <property type="match status" value="1"/>
</dbReference>
<dbReference type="AlphaFoldDB" id="A0A316DDZ4"/>
<organism evidence="2 3">
    <name type="scientific">Tumebacillus permanentifrigoris</name>
    <dbReference type="NCBI Taxonomy" id="378543"/>
    <lineage>
        <taxon>Bacteria</taxon>
        <taxon>Bacillati</taxon>
        <taxon>Bacillota</taxon>
        <taxon>Bacilli</taxon>
        <taxon>Bacillales</taxon>
        <taxon>Alicyclobacillaceae</taxon>
        <taxon>Tumebacillus</taxon>
    </lineage>
</organism>
<sequence>MITELTHAKILVKDYEEAIQWYQDKLGFELRDNFEFAEGQRWVTMGLPGQKLEFNLFPTSQGTHDARLQTTGEIIGWVFHSTDARKDIEDLRAKGVEITLEPEDQMWGTQAGFKDLYGNDFMLVQPPQQ</sequence>
<protein>
    <submittedName>
        <fullName evidence="2">Putative glyoxalase superfamily protein PhnB</fullName>
    </submittedName>
</protein>
<dbReference type="SUPFAM" id="SSF54593">
    <property type="entry name" value="Glyoxalase/Bleomycin resistance protein/Dihydroxybiphenyl dioxygenase"/>
    <property type="match status" value="1"/>
</dbReference>
<dbReference type="PANTHER" id="PTHR36437:SF2">
    <property type="entry name" value="GLYOXALASE_BLEOMYCIN RESISTANCE PROTEIN_DIOXYGENASE"/>
    <property type="match status" value="1"/>
</dbReference>
<comment type="caution">
    <text evidence="2">The sequence shown here is derived from an EMBL/GenBank/DDBJ whole genome shotgun (WGS) entry which is preliminary data.</text>
</comment>
<dbReference type="PROSITE" id="PS51819">
    <property type="entry name" value="VOC"/>
    <property type="match status" value="1"/>
</dbReference>
<dbReference type="Gene3D" id="3.10.180.10">
    <property type="entry name" value="2,3-Dihydroxybiphenyl 1,2-Dioxygenase, domain 1"/>
    <property type="match status" value="1"/>
</dbReference>
<dbReference type="OrthoDB" id="9796521at2"/>
<dbReference type="InterPro" id="IPR029068">
    <property type="entry name" value="Glyas_Bleomycin-R_OHBP_Dase"/>
</dbReference>
<evidence type="ECO:0000313" key="3">
    <source>
        <dbReference type="Proteomes" id="UP000245634"/>
    </source>
</evidence>
<name>A0A316DDZ4_9BACL</name>
<dbReference type="EMBL" id="QGGL01000001">
    <property type="protein sequence ID" value="PWK16431.1"/>
    <property type="molecule type" value="Genomic_DNA"/>
</dbReference>
<evidence type="ECO:0000313" key="2">
    <source>
        <dbReference type="EMBL" id="PWK16431.1"/>
    </source>
</evidence>
<dbReference type="RefSeq" id="WP_109685519.1">
    <property type="nucleotide sequence ID" value="NZ_QGGL01000001.1"/>
</dbReference>
<dbReference type="Proteomes" id="UP000245634">
    <property type="component" value="Unassembled WGS sequence"/>
</dbReference>
<evidence type="ECO:0000259" key="1">
    <source>
        <dbReference type="PROSITE" id="PS51819"/>
    </source>
</evidence>
<reference evidence="2 3" key="1">
    <citation type="submission" date="2018-05" db="EMBL/GenBank/DDBJ databases">
        <title>Genomic Encyclopedia of Type Strains, Phase IV (KMG-IV): sequencing the most valuable type-strain genomes for metagenomic binning, comparative biology and taxonomic classification.</title>
        <authorList>
            <person name="Goeker M."/>
        </authorList>
    </citation>
    <scope>NUCLEOTIDE SEQUENCE [LARGE SCALE GENOMIC DNA]</scope>
    <source>
        <strain evidence="2 3">DSM 18773</strain>
    </source>
</reference>
<gene>
    <name evidence="2" type="ORF">C7459_101295</name>
</gene>
<keyword evidence="3" id="KW-1185">Reference proteome</keyword>
<feature type="domain" description="VOC" evidence="1">
    <location>
        <begin position="4"/>
        <end position="126"/>
    </location>
</feature>
<dbReference type="InterPro" id="IPR037523">
    <property type="entry name" value="VOC_core"/>
</dbReference>
<accession>A0A316DDZ4</accession>
<dbReference type="Pfam" id="PF00903">
    <property type="entry name" value="Glyoxalase"/>
    <property type="match status" value="1"/>
</dbReference>
<dbReference type="InterPro" id="IPR004360">
    <property type="entry name" value="Glyas_Fos-R_dOase_dom"/>
</dbReference>